<sequence length="528" mass="59374">MDTSRCSKCGNSSAGLPTKAFDISVAPGTRHHTLLNSNEPPEDSDFAFIRSAVSSVDARLACLDDEILDLEEKLRLLEEERASLSSYRARNRAILLPLRKFPPEVLGEIFAWSLPSITEARRHKFDIADSPWIWTHVSSRWRAVSLATPSLWSRIIIDADDVYPVSLIETQIQRAQKLKIHFYGCETADSRPQIQMFQLLSQHASRWEEFSVDLTSKMIPLLFALRDQLSSLERLWVQWDEPQSQAAVASLDSFASAPSLVDVGIQNEFRFVPITLPVHQLTRLQLDAPWETHTTILKLARNLIQVHIRIDFDDEPWPQTDETINLSHLRHLYLSHPEALAYLTAPALDELGFFVEQDDPLDIPPLVTSFLDRSACPVRRLCLRGSPDAYTISQILRQFSSIIELVIGTSIAGPTTRERANTLMAALAVSSSTGSTTIAPHLSLVLLMCAQTNYMDYNTYFEMVNSRWQAADCALKSAVLLTESGSGLDPATLRRLHTLRQEGLDFLHLEGPAASMEMGAWEHYAWAL</sequence>
<accession>A0AAD6ZMM6</accession>
<dbReference type="EMBL" id="JARIHO010000109">
    <property type="protein sequence ID" value="KAJ7303026.1"/>
    <property type="molecule type" value="Genomic_DNA"/>
</dbReference>
<proteinExistence type="predicted"/>
<evidence type="ECO:0008006" key="5">
    <source>
        <dbReference type="Google" id="ProtNLM"/>
    </source>
</evidence>
<evidence type="ECO:0000313" key="2">
    <source>
        <dbReference type="EMBL" id="KAJ7303026.1"/>
    </source>
</evidence>
<dbReference type="Proteomes" id="UP001218218">
    <property type="component" value="Unassembled WGS sequence"/>
</dbReference>
<name>A0AAD6ZMM6_9AGAR</name>
<reference evidence="3" key="1">
    <citation type="submission" date="2023-03" db="EMBL/GenBank/DDBJ databases">
        <title>Massive genome expansion in bonnet fungi (Mycena s.s.) driven by repeated elements and novel gene families across ecological guilds.</title>
        <authorList>
            <consortium name="Lawrence Berkeley National Laboratory"/>
            <person name="Harder C.B."/>
            <person name="Miyauchi S."/>
            <person name="Viragh M."/>
            <person name="Kuo A."/>
            <person name="Thoen E."/>
            <person name="Andreopoulos B."/>
            <person name="Lu D."/>
            <person name="Skrede I."/>
            <person name="Drula E."/>
            <person name="Henrissat B."/>
            <person name="Morin E."/>
            <person name="Kohler A."/>
            <person name="Barry K."/>
            <person name="LaButti K."/>
            <person name="Morin E."/>
            <person name="Salamov A."/>
            <person name="Lipzen A."/>
            <person name="Mereny Z."/>
            <person name="Hegedus B."/>
            <person name="Baldrian P."/>
            <person name="Stursova M."/>
            <person name="Weitz H."/>
            <person name="Taylor A."/>
            <person name="Grigoriev I.V."/>
            <person name="Nagy L.G."/>
            <person name="Martin F."/>
            <person name="Kauserud H."/>
        </authorList>
    </citation>
    <scope>NUCLEOTIDE SEQUENCE</scope>
    <source>
        <strain evidence="3">CBHHK002</strain>
    </source>
</reference>
<protein>
    <recommendedName>
        <fullName evidence="5">F-box domain-containing protein</fullName>
    </recommendedName>
</protein>
<gene>
    <name evidence="3" type="ORF">DFH08DRAFT_313648</name>
    <name evidence="2" type="ORF">DFH08DRAFT_977403</name>
</gene>
<evidence type="ECO:0000313" key="4">
    <source>
        <dbReference type="Proteomes" id="UP001218218"/>
    </source>
</evidence>
<dbReference type="EMBL" id="JARIHO010000037">
    <property type="protein sequence ID" value="KAJ7330422.1"/>
    <property type="molecule type" value="Genomic_DNA"/>
</dbReference>
<evidence type="ECO:0000256" key="1">
    <source>
        <dbReference type="SAM" id="Coils"/>
    </source>
</evidence>
<comment type="caution">
    <text evidence="3">The sequence shown here is derived from an EMBL/GenBank/DDBJ whole genome shotgun (WGS) entry which is preliminary data.</text>
</comment>
<evidence type="ECO:0000313" key="3">
    <source>
        <dbReference type="EMBL" id="KAJ7330422.1"/>
    </source>
</evidence>
<keyword evidence="4" id="KW-1185">Reference proteome</keyword>
<keyword evidence="1" id="KW-0175">Coiled coil</keyword>
<dbReference type="AlphaFoldDB" id="A0AAD6ZMM6"/>
<organism evidence="3 4">
    <name type="scientific">Mycena albidolilacea</name>
    <dbReference type="NCBI Taxonomy" id="1033008"/>
    <lineage>
        <taxon>Eukaryota</taxon>
        <taxon>Fungi</taxon>
        <taxon>Dikarya</taxon>
        <taxon>Basidiomycota</taxon>
        <taxon>Agaricomycotina</taxon>
        <taxon>Agaricomycetes</taxon>
        <taxon>Agaricomycetidae</taxon>
        <taxon>Agaricales</taxon>
        <taxon>Marasmiineae</taxon>
        <taxon>Mycenaceae</taxon>
        <taxon>Mycena</taxon>
    </lineage>
</organism>
<feature type="coiled-coil region" evidence="1">
    <location>
        <begin position="53"/>
        <end position="90"/>
    </location>
</feature>